<organism evidence="4 5">
    <name type="scientific">Solanum tuberosum</name>
    <name type="common">Potato</name>
    <dbReference type="NCBI Taxonomy" id="4113"/>
    <lineage>
        <taxon>Eukaryota</taxon>
        <taxon>Viridiplantae</taxon>
        <taxon>Streptophyta</taxon>
        <taxon>Embryophyta</taxon>
        <taxon>Tracheophyta</taxon>
        <taxon>Spermatophyta</taxon>
        <taxon>Magnoliopsida</taxon>
        <taxon>eudicotyledons</taxon>
        <taxon>Gunneridae</taxon>
        <taxon>Pentapetalae</taxon>
        <taxon>asterids</taxon>
        <taxon>lamiids</taxon>
        <taxon>Solanales</taxon>
        <taxon>Solanaceae</taxon>
        <taxon>Solanoideae</taxon>
        <taxon>Solaneae</taxon>
        <taxon>Solanum</taxon>
    </lineage>
</organism>
<reference evidence="4 5" key="1">
    <citation type="journal article" date="2021" name="bioRxiv">
        <title>Chromosome-scale and haplotype-resolved genome assembly of a tetraploid potato cultivar.</title>
        <authorList>
            <person name="Sun H."/>
            <person name="Jiao W.-B."/>
            <person name="Krause K."/>
            <person name="Campoy J.A."/>
            <person name="Goel M."/>
            <person name="Folz-Donahue K."/>
            <person name="Kukat C."/>
            <person name="Huettel B."/>
            <person name="Schneeberger K."/>
        </authorList>
    </citation>
    <scope>NUCLEOTIDE SEQUENCE [LARGE SCALE GENOMIC DNA]</scope>
    <source>
        <strain evidence="4">SolTubOtavaFocal</strain>
        <tissue evidence="4">Leaves</tissue>
    </source>
</reference>
<dbReference type="Pfam" id="PF22669">
    <property type="entry name" value="Exo_endo_phos2"/>
    <property type="match status" value="1"/>
</dbReference>
<gene>
    <name evidence="4" type="ORF">KY290_022677</name>
</gene>
<proteinExistence type="inferred from homology"/>
<name>A0ABQ7V529_SOLTU</name>
<dbReference type="Gene3D" id="3.60.10.10">
    <property type="entry name" value="Endonuclease/exonuclease/phosphatase"/>
    <property type="match status" value="1"/>
</dbReference>
<feature type="region of interest" description="Disordered" evidence="2">
    <location>
        <begin position="292"/>
        <end position="375"/>
    </location>
</feature>
<dbReference type="SMART" id="SM00128">
    <property type="entry name" value="IPPc"/>
    <property type="match status" value="1"/>
</dbReference>
<evidence type="ECO:0000259" key="3">
    <source>
        <dbReference type="SMART" id="SM00128"/>
    </source>
</evidence>
<protein>
    <recommendedName>
        <fullName evidence="3">Inositol polyphosphate-related phosphatase domain-containing protein</fullName>
    </recommendedName>
</protein>
<dbReference type="EMBL" id="JAIVGD010000015">
    <property type="protein sequence ID" value="KAH0759184.1"/>
    <property type="molecule type" value="Genomic_DNA"/>
</dbReference>
<accession>A0ABQ7V529</accession>
<evidence type="ECO:0000313" key="5">
    <source>
        <dbReference type="Proteomes" id="UP000826656"/>
    </source>
</evidence>
<evidence type="ECO:0000313" key="4">
    <source>
        <dbReference type="EMBL" id="KAH0759184.1"/>
    </source>
</evidence>
<comment type="caution">
    <text evidence="4">The sequence shown here is derived from an EMBL/GenBank/DDBJ whole genome shotgun (WGS) entry which is preliminary data.</text>
</comment>
<dbReference type="InterPro" id="IPR036691">
    <property type="entry name" value="Endo/exonu/phosph_ase_sf"/>
</dbReference>
<feature type="compositionally biased region" description="Basic and acidic residues" evidence="2">
    <location>
        <begin position="293"/>
        <end position="375"/>
    </location>
</feature>
<dbReference type="PANTHER" id="PTHR11200:SF275">
    <property type="entry name" value="LD06095P"/>
    <property type="match status" value="1"/>
</dbReference>
<dbReference type="SUPFAM" id="SSF56219">
    <property type="entry name" value="DNase I-like"/>
    <property type="match status" value="1"/>
</dbReference>
<evidence type="ECO:0000256" key="1">
    <source>
        <dbReference type="ARBA" id="ARBA00010768"/>
    </source>
</evidence>
<feature type="domain" description="Inositol polyphosphate-related phosphatase" evidence="3">
    <location>
        <begin position="54"/>
        <end position="320"/>
    </location>
</feature>
<dbReference type="InterPro" id="IPR000300">
    <property type="entry name" value="IPPc"/>
</dbReference>
<evidence type="ECO:0000256" key="2">
    <source>
        <dbReference type="SAM" id="MobiDB-lite"/>
    </source>
</evidence>
<dbReference type="PANTHER" id="PTHR11200">
    <property type="entry name" value="INOSITOL 5-PHOSPHATASE"/>
    <property type="match status" value="1"/>
</dbReference>
<sequence length="375" mass="42865">MEGLCVKLFEASRKYKMKRHKAEAIGMVDSFEASHEGIKTVDIQKRCEFSGTSSHLCIYFVTWNMNGQVPCEDIAKLVGEDRKYDLLVMGLQEAPRNNICKLLKNTLADTHMLLGKSVMQSVQLYVFGPKNSEQFTREVKVDKHEVGGLGWLIRRKKGAVAIKISYKGIQMVFISCHLSAHARNVEERNLQFKHISNSLFSKNRNPYAKSAQLTVWLGDLNYRLQGINSYPARDLIHGNLHQMLTSKDQLLQEAERGEIFNGYCEGALDFKPTYKYDIGSSSYDTSHKLHVIGRREASETGRERREARERGQRVGESEIERGRREASEIGRGRREASEIGRGRRDASERGQRVGEREIGRGRREASERGKRVEQR</sequence>
<dbReference type="Proteomes" id="UP000826656">
    <property type="component" value="Unassembled WGS sequence"/>
</dbReference>
<comment type="similarity">
    <text evidence="1">Belongs to the inositol polyphosphate 5-phosphatase family.</text>
</comment>
<keyword evidence="5" id="KW-1185">Reference proteome</keyword>
<dbReference type="InterPro" id="IPR046985">
    <property type="entry name" value="IP5"/>
</dbReference>